<proteinExistence type="predicted"/>
<evidence type="ECO:0000313" key="1">
    <source>
        <dbReference type="EMBL" id="ATZ16247.1"/>
    </source>
</evidence>
<dbReference type="OrthoDB" id="9814256at2"/>
<gene>
    <name evidence="1" type="primary">phoU</name>
    <name evidence="1" type="ORF">EFREU_v1c02200</name>
</gene>
<dbReference type="InterPro" id="IPR028366">
    <property type="entry name" value="PhoU"/>
</dbReference>
<dbReference type="AlphaFoldDB" id="A0A2K8NR33"/>
<dbReference type="InterPro" id="IPR038078">
    <property type="entry name" value="PhoU-like_sf"/>
</dbReference>
<dbReference type="EMBL" id="CP024962">
    <property type="protein sequence ID" value="ATZ16247.1"/>
    <property type="molecule type" value="Genomic_DNA"/>
</dbReference>
<protein>
    <submittedName>
        <fullName evidence="1">Phosphate transport system regulator PhoU</fullName>
    </submittedName>
</protein>
<organism evidence="1 2">
    <name type="scientific">Entomoplasma freundtii</name>
    <dbReference type="NCBI Taxonomy" id="74700"/>
    <lineage>
        <taxon>Bacteria</taxon>
        <taxon>Bacillati</taxon>
        <taxon>Mycoplasmatota</taxon>
        <taxon>Mollicutes</taxon>
        <taxon>Entomoplasmatales</taxon>
        <taxon>Entomoplasmataceae</taxon>
        <taxon>Entomoplasma</taxon>
    </lineage>
</organism>
<dbReference type="Pfam" id="PF01895">
    <property type="entry name" value="PhoU"/>
    <property type="match status" value="2"/>
</dbReference>
<evidence type="ECO:0000313" key="2">
    <source>
        <dbReference type="Proteomes" id="UP000232222"/>
    </source>
</evidence>
<dbReference type="Gene3D" id="1.20.58.220">
    <property type="entry name" value="Phosphate transport system protein phou homolog 2, domain 2"/>
    <property type="match status" value="1"/>
</dbReference>
<sequence length="226" mass="26212">MSLNKILDSDIRQIKNRIEELIEETKIQYVLSYEALRTSNYDLVLEAITNERNINSLQNDFTNVALWKLAKQQMVASDLRLTVGSILIGREIEIIADYAKWTCKFFIKYKPSPEEIVALTEMFELLIQMLDLVAKLTDSFNLEQKNHLLELQNTLNNKFKEYNLLLFQKARNVNGEKEAKTLMAEIRQIANLERAGEHLVAIQEILNFIRTGKFEDISETLINQSA</sequence>
<name>A0A2K8NR33_9MOLU</name>
<reference evidence="1 2" key="1">
    <citation type="submission" date="2017-11" db="EMBL/GenBank/DDBJ databases">
        <title>Genome sequence of Entomoplasma freundtii BARC 318 (ATCC 51999).</title>
        <authorList>
            <person name="Lo W.-S."/>
            <person name="Gasparich G.E."/>
            <person name="Kuo C.-H."/>
        </authorList>
    </citation>
    <scope>NUCLEOTIDE SEQUENCE [LARGE SCALE GENOMIC DNA]</scope>
    <source>
        <strain evidence="1 2">BARC 318</strain>
    </source>
</reference>
<accession>A0A2K8NR33</accession>
<dbReference type="SUPFAM" id="SSF109755">
    <property type="entry name" value="PhoU-like"/>
    <property type="match status" value="1"/>
</dbReference>
<dbReference type="InterPro" id="IPR026022">
    <property type="entry name" value="PhoU_dom"/>
</dbReference>
<dbReference type="PANTHER" id="PTHR42930:SF3">
    <property type="entry name" value="PHOSPHATE-SPECIFIC TRANSPORT SYSTEM ACCESSORY PROTEIN PHOU"/>
    <property type="match status" value="1"/>
</dbReference>
<dbReference type="Proteomes" id="UP000232222">
    <property type="component" value="Chromosome"/>
</dbReference>
<dbReference type="GO" id="GO:0045936">
    <property type="term" value="P:negative regulation of phosphate metabolic process"/>
    <property type="evidence" value="ECO:0007669"/>
    <property type="project" value="InterPro"/>
</dbReference>
<dbReference type="PANTHER" id="PTHR42930">
    <property type="entry name" value="PHOSPHATE-SPECIFIC TRANSPORT SYSTEM ACCESSORY PROTEIN PHOU"/>
    <property type="match status" value="1"/>
</dbReference>
<dbReference type="GO" id="GO:0030643">
    <property type="term" value="P:intracellular phosphate ion homeostasis"/>
    <property type="evidence" value="ECO:0007669"/>
    <property type="project" value="InterPro"/>
</dbReference>
<dbReference type="KEGG" id="efr:EFREU_v1c02200"/>
<keyword evidence="2" id="KW-1185">Reference proteome</keyword>
<dbReference type="RefSeq" id="WP_100609201.1">
    <property type="nucleotide sequence ID" value="NZ_CP024962.1"/>
</dbReference>